<dbReference type="SMART" id="SM01211">
    <property type="entry name" value="GATase_5"/>
    <property type="match status" value="1"/>
</dbReference>
<dbReference type="GO" id="GO:0005737">
    <property type="term" value="C:cytoplasm"/>
    <property type="evidence" value="ECO:0007669"/>
    <property type="project" value="UniProtKB-SubCell"/>
</dbReference>
<proteinExistence type="inferred from homology"/>
<dbReference type="FunFam" id="3.40.50.880:FF:000019">
    <property type="entry name" value="Phosphoribosylformylglycinamidine synthase subunit PurQ"/>
    <property type="match status" value="1"/>
</dbReference>
<dbReference type="PANTHER" id="PTHR47552">
    <property type="entry name" value="PHOSPHORIBOSYLFORMYLGLYCINAMIDINE SYNTHASE SUBUNIT PURQ"/>
    <property type="match status" value="1"/>
</dbReference>
<keyword evidence="5 8" id="KW-0378">Hydrolase</keyword>
<dbReference type="EMBL" id="BOPF01000060">
    <property type="protein sequence ID" value="GIJ52000.1"/>
    <property type="molecule type" value="Genomic_DNA"/>
</dbReference>
<dbReference type="NCBIfam" id="NF002957">
    <property type="entry name" value="PRK03619.1"/>
    <property type="match status" value="1"/>
</dbReference>
<evidence type="ECO:0000256" key="9">
    <source>
        <dbReference type="SAM" id="MobiDB-lite"/>
    </source>
</evidence>
<dbReference type="EC" id="6.3.5.3" evidence="8"/>
<keyword evidence="1 8" id="KW-0963">Cytoplasm</keyword>
<dbReference type="UniPathway" id="UPA00074">
    <property type="reaction ID" value="UER00128"/>
</dbReference>
<gene>
    <name evidence="10" type="primary">purL</name>
    <name evidence="8" type="synonym">purQ</name>
    <name evidence="10" type="ORF">Val02_88860</name>
</gene>
<comment type="function">
    <text evidence="8">Part of the phosphoribosylformylglycinamidine synthase complex involved in the purines biosynthetic pathway. Catalyzes the ATP-dependent conversion of formylglycinamide ribonucleotide (FGAR) and glutamine to yield formylglycinamidine ribonucleotide (FGAM) and glutamate. The FGAM synthase complex is composed of three subunits. PurQ produces an ammonia molecule by converting glutamine to glutamate. PurL transfers the ammonia molecule to FGAR to form FGAM in an ATP-dependent manner. PurS interacts with PurQ and PurL and is thought to assist in the transfer of the ammonia molecule from PurQ to PurL.</text>
</comment>
<comment type="pathway">
    <text evidence="8">Purine metabolism; IMP biosynthesis via de novo pathway; 5-amino-1-(5-phospho-D-ribosyl)imidazole from N(2)-formyl-N(1)-(5-phospho-D-ribosyl)glycinamide: step 1/2.</text>
</comment>
<sequence>MSAHRDASHSSESADVEGDGSRRKVGVVTFPGSLDDRDALRAVRLAGGEPVNLWHADADLHGVEAVVLPGGFSYGDYLRTGAIARFSAVMESIVKAAGEGLPVLGICNGFQILCEAHLLPGALARNSHLHFRNRDQWLRVESTTTAWTGGFTDGQEILIPVKNGEGCYVADERTLDELEAEGRIVARYVSGPTGYLDGHNPNGSQRDIAAIRNEAGNVVGIMPHPEHAIEALTGPSIDGLGFFSGVLRHLAHPREVAATTGANA</sequence>
<evidence type="ECO:0000256" key="3">
    <source>
        <dbReference type="ARBA" id="ARBA00022741"/>
    </source>
</evidence>
<comment type="subunit">
    <text evidence="8">Part of the FGAM synthase complex composed of 1 PurL, 1 PurQ and 2 PurS subunits.</text>
</comment>
<evidence type="ECO:0000256" key="1">
    <source>
        <dbReference type="ARBA" id="ARBA00022490"/>
    </source>
</evidence>
<dbReference type="GO" id="GO:0005524">
    <property type="term" value="F:ATP binding"/>
    <property type="evidence" value="ECO:0007669"/>
    <property type="project" value="UniProtKB-KW"/>
</dbReference>
<dbReference type="GO" id="GO:0004642">
    <property type="term" value="F:phosphoribosylformylglycinamidine synthase activity"/>
    <property type="evidence" value="ECO:0007669"/>
    <property type="project" value="UniProtKB-UniRule"/>
</dbReference>
<accession>A0A8J4DV48</accession>
<feature type="active site" evidence="8">
    <location>
        <position position="224"/>
    </location>
</feature>
<keyword evidence="4 8" id="KW-0658">Purine biosynthesis</keyword>
<dbReference type="CDD" id="cd01740">
    <property type="entry name" value="GATase1_FGAR_AT"/>
    <property type="match status" value="1"/>
</dbReference>
<dbReference type="GO" id="GO:0004359">
    <property type="term" value="F:glutaminase activity"/>
    <property type="evidence" value="ECO:0007669"/>
    <property type="project" value="UniProtKB-EC"/>
</dbReference>
<dbReference type="Pfam" id="PF13507">
    <property type="entry name" value="GATase_5"/>
    <property type="match status" value="1"/>
</dbReference>
<keyword evidence="2 8" id="KW-0436">Ligase</keyword>
<organism evidence="10 11">
    <name type="scientific">Virgisporangium aliadipatigenens</name>
    <dbReference type="NCBI Taxonomy" id="741659"/>
    <lineage>
        <taxon>Bacteria</taxon>
        <taxon>Bacillati</taxon>
        <taxon>Actinomycetota</taxon>
        <taxon>Actinomycetes</taxon>
        <taxon>Micromonosporales</taxon>
        <taxon>Micromonosporaceae</taxon>
        <taxon>Virgisporangium</taxon>
    </lineage>
</organism>
<dbReference type="HAMAP" id="MF_00421">
    <property type="entry name" value="PurQ"/>
    <property type="match status" value="1"/>
</dbReference>
<keyword evidence="6 8" id="KW-0067">ATP-binding</keyword>
<dbReference type="SUPFAM" id="SSF52317">
    <property type="entry name" value="Class I glutamine amidotransferase-like"/>
    <property type="match status" value="1"/>
</dbReference>
<evidence type="ECO:0000256" key="5">
    <source>
        <dbReference type="ARBA" id="ARBA00022801"/>
    </source>
</evidence>
<feature type="active site" description="Nucleophile" evidence="8">
    <location>
        <position position="107"/>
    </location>
</feature>
<keyword evidence="3 8" id="KW-0547">Nucleotide-binding</keyword>
<dbReference type="PIRSF" id="PIRSF001586">
    <property type="entry name" value="FGAM_synth_I"/>
    <property type="match status" value="1"/>
</dbReference>
<dbReference type="Gene3D" id="3.40.50.880">
    <property type="match status" value="1"/>
</dbReference>
<comment type="catalytic activity">
    <reaction evidence="8">
        <text>L-glutamine + H2O = L-glutamate + NH4(+)</text>
        <dbReference type="Rhea" id="RHEA:15889"/>
        <dbReference type="ChEBI" id="CHEBI:15377"/>
        <dbReference type="ChEBI" id="CHEBI:28938"/>
        <dbReference type="ChEBI" id="CHEBI:29985"/>
        <dbReference type="ChEBI" id="CHEBI:58359"/>
        <dbReference type="EC" id="3.5.1.2"/>
    </reaction>
</comment>
<dbReference type="InterPro" id="IPR010075">
    <property type="entry name" value="PRibForGlyAmidine_synth_PurQ"/>
</dbReference>
<dbReference type="GO" id="GO:0006189">
    <property type="term" value="P:'de novo' IMP biosynthetic process"/>
    <property type="evidence" value="ECO:0007669"/>
    <property type="project" value="UniProtKB-UniRule"/>
</dbReference>
<feature type="active site" evidence="8">
    <location>
        <position position="226"/>
    </location>
</feature>
<comment type="caution">
    <text evidence="10">The sequence shown here is derived from an EMBL/GenBank/DDBJ whole genome shotgun (WGS) entry which is preliminary data.</text>
</comment>
<evidence type="ECO:0000256" key="2">
    <source>
        <dbReference type="ARBA" id="ARBA00022598"/>
    </source>
</evidence>
<evidence type="ECO:0000256" key="7">
    <source>
        <dbReference type="ARBA" id="ARBA00022962"/>
    </source>
</evidence>
<dbReference type="NCBIfam" id="TIGR01737">
    <property type="entry name" value="FGAM_synth_I"/>
    <property type="match status" value="1"/>
</dbReference>
<evidence type="ECO:0000313" key="10">
    <source>
        <dbReference type="EMBL" id="GIJ52000.1"/>
    </source>
</evidence>
<dbReference type="PANTHER" id="PTHR47552:SF1">
    <property type="entry name" value="PHOSPHORIBOSYLFORMYLGLYCINAMIDINE SYNTHASE SUBUNIT PURQ"/>
    <property type="match status" value="1"/>
</dbReference>
<comment type="catalytic activity">
    <reaction evidence="8">
        <text>N(2)-formyl-N(1)-(5-phospho-beta-D-ribosyl)glycinamide + L-glutamine + ATP + H2O = 2-formamido-N(1)-(5-O-phospho-beta-D-ribosyl)acetamidine + L-glutamate + ADP + phosphate + H(+)</text>
        <dbReference type="Rhea" id="RHEA:17129"/>
        <dbReference type="ChEBI" id="CHEBI:15377"/>
        <dbReference type="ChEBI" id="CHEBI:15378"/>
        <dbReference type="ChEBI" id="CHEBI:29985"/>
        <dbReference type="ChEBI" id="CHEBI:30616"/>
        <dbReference type="ChEBI" id="CHEBI:43474"/>
        <dbReference type="ChEBI" id="CHEBI:58359"/>
        <dbReference type="ChEBI" id="CHEBI:147286"/>
        <dbReference type="ChEBI" id="CHEBI:147287"/>
        <dbReference type="ChEBI" id="CHEBI:456216"/>
        <dbReference type="EC" id="6.3.5.3"/>
    </reaction>
</comment>
<dbReference type="Proteomes" id="UP000619260">
    <property type="component" value="Unassembled WGS sequence"/>
</dbReference>
<reference evidence="10" key="1">
    <citation type="submission" date="2021-01" db="EMBL/GenBank/DDBJ databases">
        <title>Whole genome shotgun sequence of Virgisporangium aliadipatigenens NBRC 105644.</title>
        <authorList>
            <person name="Komaki H."/>
            <person name="Tamura T."/>
        </authorList>
    </citation>
    <scope>NUCLEOTIDE SEQUENCE</scope>
    <source>
        <strain evidence="10">NBRC 105644</strain>
    </source>
</reference>
<protein>
    <recommendedName>
        <fullName evidence="8">Phosphoribosylformylglycinamidine synthase subunit PurQ</fullName>
        <shortName evidence="8">FGAM synthase</shortName>
        <ecNumber evidence="8">6.3.5.3</ecNumber>
    </recommendedName>
    <alternativeName>
        <fullName evidence="8">Formylglycinamide ribonucleotide amidotransferase subunit I</fullName>
        <shortName evidence="8">FGAR amidotransferase I</shortName>
        <shortName evidence="8">FGAR-AT I</shortName>
    </alternativeName>
    <alternativeName>
        <fullName evidence="8">Glutaminase PurQ</fullName>
        <ecNumber evidence="8">3.5.1.2</ecNumber>
    </alternativeName>
    <alternativeName>
        <fullName evidence="8">Phosphoribosylformylglycinamidine synthase subunit I</fullName>
    </alternativeName>
</protein>
<dbReference type="InterPro" id="IPR029062">
    <property type="entry name" value="Class_I_gatase-like"/>
</dbReference>
<dbReference type="PROSITE" id="PS51273">
    <property type="entry name" value="GATASE_TYPE_1"/>
    <property type="match status" value="1"/>
</dbReference>
<dbReference type="EC" id="3.5.1.2" evidence="8"/>
<evidence type="ECO:0000256" key="8">
    <source>
        <dbReference type="HAMAP-Rule" id="MF_00421"/>
    </source>
</evidence>
<keyword evidence="7 8" id="KW-0315">Glutamine amidotransferase</keyword>
<feature type="region of interest" description="Disordered" evidence="9">
    <location>
        <begin position="1"/>
        <end position="22"/>
    </location>
</feature>
<evidence type="ECO:0000313" key="11">
    <source>
        <dbReference type="Proteomes" id="UP000619260"/>
    </source>
</evidence>
<comment type="subcellular location">
    <subcellularLocation>
        <location evidence="8">Cytoplasm</location>
    </subcellularLocation>
</comment>
<evidence type="ECO:0000256" key="6">
    <source>
        <dbReference type="ARBA" id="ARBA00022840"/>
    </source>
</evidence>
<dbReference type="AlphaFoldDB" id="A0A8J4DV48"/>
<keyword evidence="11" id="KW-1185">Reference proteome</keyword>
<name>A0A8J4DV48_9ACTN</name>
<evidence type="ECO:0000256" key="4">
    <source>
        <dbReference type="ARBA" id="ARBA00022755"/>
    </source>
</evidence>